<dbReference type="InterPro" id="IPR052173">
    <property type="entry name" value="Beta-lactam_resp_regulator"/>
</dbReference>
<keyword evidence="2" id="KW-0812">Transmembrane</keyword>
<dbReference type="Proteomes" id="UP000632125">
    <property type="component" value="Unassembled WGS sequence"/>
</dbReference>
<dbReference type="Pfam" id="PF05569">
    <property type="entry name" value="Peptidase_M56"/>
    <property type="match status" value="1"/>
</dbReference>
<keyword evidence="2" id="KW-1133">Transmembrane helix</keyword>
<evidence type="ECO:0000313" key="5">
    <source>
        <dbReference type="Proteomes" id="UP000632125"/>
    </source>
</evidence>
<dbReference type="AlphaFoldDB" id="A0A927CMW9"/>
<evidence type="ECO:0000313" key="4">
    <source>
        <dbReference type="EMBL" id="MBD2870345.1"/>
    </source>
</evidence>
<dbReference type="PANTHER" id="PTHR34978:SF3">
    <property type="entry name" value="SLR0241 PROTEIN"/>
    <property type="match status" value="1"/>
</dbReference>
<dbReference type="PANTHER" id="PTHR34978">
    <property type="entry name" value="POSSIBLE SENSOR-TRANSDUCER PROTEIN BLAR"/>
    <property type="match status" value="1"/>
</dbReference>
<evidence type="ECO:0000256" key="2">
    <source>
        <dbReference type="SAM" id="Phobius"/>
    </source>
</evidence>
<reference evidence="4" key="1">
    <citation type="submission" date="2020-09" db="EMBL/GenBank/DDBJ databases">
        <title>A novel bacterium of genus Paenibacillus, isolated from South China Sea.</title>
        <authorList>
            <person name="Huang H."/>
            <person name="Mo K."/>
            <person name="Hu Y."/>
        </authorList>
    </citation>
    <scope>NUCLEOTIDE SEQUENCE</scope>
    <source>
        <strain evidence="4">IB182493</strain>
    </source>
</reference>
<name>A0A927CMW9_9BACL</name>
<organism evidence="4 5">
    <name type="scientific">Paenibacillus arenilitoris</name>
    <dbReference type="NCBI Taxonomy" id="2772299"/>
    <lineage>
        <taxon>Bacteria</taxon>
        <taxon>Bacillati</taxon>
        <taxon>Bacillota</taxon>
        <taxon>Bacilli</taxon>
        <taxon>Bacillales</taxon>
        <taxon>Paenibacillaceae</taxon>
        <taxon>Paenibacillus</taxon>
    </lineage>
</organism>
<feature type="transmembrane region" description="Helical" evidence="2">
    <location>
        <begin position="352"/>
        <end position="374"/>
    </location>
</feature>
<accession>A0A927CMW9</accession>
<feature type="compositionally biased region" description="Polar residues" evidence="1">
    <location>
        <begin position="108"/>
        <end position="128"/>
    </location>
</feature>
<gene>
    <name evidence="4" type="ORF">IDH41_17335</name>
</gene>
<feature type="transmembrane region" description="Helical" evidence="2">
    <location>
        <begin position="6"/>
        <end position="28"/>
    </location>
</feature>
<feature type="transmembrane region" description="Helical" evidence="2">
    <location>
        <begin position="254"/>
        <end position="270"/>
    </location>
</feature>
<dbReference type="InterPro" id="IPR008756">
    <property type="entry name" value="Peptidase_M56"/>
</dbReference>
<dbReference type="CDD" id="cd07341">
    <property type="entry name" value="M56_BlaR1_MecR1_like"/>
    <property type="match status" value="1"/>
</dbReference>
<protein>
    <submittedName>
        <fullName evidence="4">M56 family metallopeptidase</fullName>
    </submittedName>
</protein>
<dbReference type="RefSeq" id="WP_190863192.1">
    <property type="nucleotide sequence ID" value="NZ_JACXIY010000019.1"/>
</dbReference>
<feature type="transmembrane region" description="Helical" evidence="2">
    <location>
        <begin position="40"/>
        <end position="58"/>
    </location>
</feature>
<keyword evidence="2" id="KW-0472">Membrane</keyword>
<evidence type="ECO:0000256" key="1">
    <source>
        <dbReference type="SAM" id="MobiDB-lite"/>
    </source>
</evidence>
<keyword evidence="5" id="KW-1185">Reference proteome</keyword>
<sequence>MRLLESAFSLLLAASLAASFAILLLLLIRKPLNNRFGPGIVPVLWLLVLVKLLVPLAPESPVSLYNLLPQAVQENGIAYSGYGGRDAAPEPVRGPAASPLRNEEGSAAATSAGPSRTEEAQSPVSDTSPRPDAGDSDRDGQGRLLTIASLVWLGGLLALSAGYLFAALRFRKRIIASRKAVDAEILAILEACKARLGIKTDIPVYETSLLRSPCAYGLTKPGIYLPEDIVAIADSAQLAHILLHELTHLKRKDLLANFLWTLAVMLHWYNPLAWLAVKRMKADQEVACDARTLEALDEREASSYGMTLLMLSRLFAGNASIKANLAHFLANDNDMKRRITMIAKFKKGSYKLSAVAIVLIASFGAVMLTTATVAKTDANSHAAEAEEQNASSFRIVRLIDSFKWFNRLDRALDFANFDFKVPDYAPEGFRLENVDLNTYFTQAEQADLIEAASMTFVSRYGTDDEQIFEAVAAIGNGSLQEHGLLKGTPNTGRPEVDAQSFRQEAMTIGPIHGTLFTKTKTDNAKSFV</sequence>
<comment type="caution">
    <text evidence="4">The sequence shown here is derived from an EMBL/GenBank/DDBJ whole genome shotgun (WGS) entry which is preliminary data.</text>
</comment>
<evidence type="ECO:0000259" key="3">
    <source>
        <dbReference type="Pfam" id="PF05569"/>
    </source>
</evidence>
<feature type="region of interest" description="Disordered" evidence="1">
    <location>
        <begin position="90"/>
        <end position="139"/>
    </location>
</feature>
<feature type="domain" description="Peptidase M56" evidence="3">
    <location>
        <begin position="10"/>
        <end position="342"/>
    </location>
</feature>
<proteinExistence type="predicted"/>
<feature type="transmembrane region" description="Helical" evidence="2">
    <location>
        <begin position="310"/>
        <end position="331"/>
    </location>
</feature>
<dbReference type="EMBL" id="JACXIY010000019">
    <property type="protein sequence ID" value="MBD2870345.1"/>
    <property type="molecule type" value="Genomic_DNA"/>
</dbReference>
<feature type="transmembrane region" description="Helical" evidence="2">
    <location>
        <begin position="144"/>
        <end position="168"/>
    </location>
</feature>